<dbReference type="EMBL" id="JACJPW010000123">
    <property type="protein sequence ID" value="MBD2185475.1"/>
    <property type="molecule type" value="Genomic_DNA"/>
</dbReference>
<evidence type="ECO:0000256" key="1">
    <source>
        <dbReference type="SAM" id="Phobius"/>
    </source>
</evidence>
<sequence>MKKVAYAIAGLLIGILITFLLILIDTIVAINTGIPFGLVTFIGVLAVWGFLIWELYFNSMKPIKLMFQGEYDRALALLHKKLKSIFVRLHIESRDGIIYNIANVYHRMGRFEDASEWLEKIEPRKLDLILKGPYYGLSALNLLMLKVDLNEAERYLEIASTFEKFTLINLIYVYFYVLINNFTNAGEKLQEYLENKENIKNFSISFNAILIRDKEFLSVLENFIYGTYYQAINDRDRARECFEKAYSSPYDSYYQAKAGEWLRAND</sequence>
<feature type="transmembrane region" description="Helical" evidence="1">
    <location>
        <begin position="36"/>
        <end position="57"/>
    </location>
</feature>
<reference evidence="2" key="1">
    <citation type="journal article" date="2015" name="ISME J.">
        <title>Draft Genome Sequence of Streptomyces incarnatus NRRL8089, which Produces the Nucleoside Antibiotic Sinefungin.</title>
        <authorList>
            <person name="Oshima K."/>
            <person name="Hattori M."/>
            <person name="Shimizu H."/>
            <person name="Fukuda K."/>
            <person name="Nemoto M."/>
            <person name="Inagaki K."/>
            <person name="Tamura T."/>
        </authorList>
    </citation>
    <scope>NUCLEOTIDE SEQUENCE</scope>
    <source>
        <strain evidence="2">FACHB-1375</strain>
    </source>
</reference>
<keyword evidence="1" id="KW-1133">Transmembrane helix</keyword>
<dbReference type="Gene3D" id="1.25.40.10">
    <property type="entry name" value="Tetratricopeptide repeat domain"/>
    <property type="match status" value="1"/>
</dbReference>
<evidence type="ECO:0000313" key="3">
    <source>
        <dbReference type="Proteomes" id="UP000641646"/>
    </source>
</evidence>
<dbReference type="AlphaFoldDB" id="A0A926VKG9"/>
<keyword evidence="3" id="KW-1185">Reference proteome</keyword>
<feature type="transmembrane region" description="Helical" evidence="1">
    <location>
        <begin position="7"/>
        <end position="30"/>
    </location>
</feature>
<dbReference type="InterPro" id="IPR019734">
    <property type="entry name" value="TPR_rpt"/>
</dbReference>
<dbReference type="SUPFAM" id="SSF81901">
    <property type="entry name" value="HCP-like"/>
    <property type="match status" value="1"/>
</dbReference>
<proteinExistence type="predicted"/>
<dbReference type="Pfam" id="PF13181">
    <property type="entry name" value="TPR_8"/>
    <property type="match status" value="2"/>
</dbReference>
<comment type="caution">
    <text evidence="2">The sequence shown here is derived from an EMBL/GenBank/DDBJ whole genome shotgun (WGS) entry which is preliminary data.</text>
</comment>
<dbReference type="InterPro" id="IPR011990">
    <property type="entry name" value="TPR-like_helical_dom_sf"/>
</dbReference>
<gene>
    <name evidence="2" type="ORF">H6G03_31130</name>
</gene>
<dbReference type="RefSeq" id="WP_190473821.1">
    <property type="nucleotide sequence ID" value="NZ_JACJPW010000123.1"/>
</dbReference>
<protein>
    <submittedName>
        <fullName evidence="2">Tetratricopeptide repeat protein</fullName>
    </submittedName>
</protein>
<evidence type="ECO:0000313" key="2">
    <source>
        <dbReference type="EMBL" id="MBD2185475.1"/>
    </source>
</evidence>
<organism evidence="2 3">
    <name type="scientific">Aerosakkonema funiforme FACHB-1375</name>
    <dbReference type="NCBI Taxonomy" id="2949571"/>
    <lineage>
        <taxon>Bacteria</taxon>
        <taxon>Bacillati</taxon>
        <taxon>Cyanobacteriota</taxon>
        <taxon>Cyanophyceae</taxon>
        <taxon>Oscillatoriophycideae</taxon>
        <taxon>Aerosakkonematales</taxon>
        <taxon>Aerosakkonemataceae</taxon>
        <taxon>Aerosakkonema</taxon>
    </lineage>
</organism>
<keyword evidence="1" id="KW-0472">Membrane</keyword>
<reference evidence="2" key="2">
    <citation type="submission" date="2020-08" db="EMBL/GenBank/DDBJ databases">
        <authorList>
            <person name="Chen M."/>
            <person name="Teng W."/>
            <person name="Zhao L."/>
            <person name="Hu C."/>
            <person name="Zhou Y."/>
            <person name="Han B."/>
            <person name="Song L."/>
            <person name="Shu W."/>
        </authorList>
    </citation>
    <scope>NUCLEOTIDE SEQUENCE</scope>
    <source>
        <strain evidence="2">FACHB-1375</strain>
    </source>
</reference>
<keyword evidence="1" id="KW-0812">Transmembrane</keyword>
<accession>A0A926VKG9</accession>
<dbReference type="Proteomes" id="UP000641646">
    <property type="component" value="Unassembled WGS sequence"/>
</dbReference>
<name>A0A926VKG9_9CYAN</name>